<dbReference type="GO" id="GO:0003779">
    <property type="term" value="F:actin binding"/>
    <property type="evidence" value="ECO:0007669"/>
    <property type="project" value="InterPro"/>
</dbReference>
<feature type="repeat" description="ANK" evidence="3">
    <location>
        <begin position="185"/>
        <end position="217"/>
    </location>
</feature>
<reference evidence="6" key="5">
    <citation type="submission" date="2025-09" db="UniProtKB">
        <authorList>
            <consortium name="Ensembl"/>
        </authorList>
    </citation>
    <scope>IDENTIFICATION</scope>
</reference>
<reference evidence="7" key="2">
    <citation type="journal article" date="2007" name="PLoS Biol.">
        <title>Survey sequencing and comparative analysis of the elephant shark (Callorhinchus milii) genome.</title>
        <authorList>
            <person name="Venkatesh B."/>
            <person name="Kirkness E.F."/>
            <person name="Loh Y.H."/>
            <person name="Halpern A.L."/>
            <person name="Lee A.P."/>
            <person name="Johnson J."/>
            <person name="Dandona N."/>
            <person name="Viswanathan L.D."/>
            <person name="Tay A."/>
            <person name="Venter J.C."/>
            <person name="Strausberg R.L."/>
            <person name="Brenner S."/>
        </authorList>
    </citation>
    <scope>NUCLEOTIDE SEQUENCE [LARGE SCALE GENOMIC DNA]</scope>
</reference>
<dbReference type="PROSITE" id="PS50297">
    <property type="entry name" value="ANK_REP_REGION"/>
    <property type="match status" value="4"/>
</dbReference>
<keyword evidence="7" id="KW-1185">Reference proteome</keyword>
<dbReference type="STRING" id="7868.ENSCMIP00000016098"/>
<evidence type="ECO:0000256" key="1">
    <source>
        <dbReference type="ARBA" id="ARBA00022737"/>
    </source>
</evidence>
<organism evidence="6 7">
    <name type="scientific">Callorhinchus milii</name>
    <name type="common">Ghost shark</name>
    <dbReference type="NCBI Taxonomy" id="7868"/>
    <lineage>
        <taxon>Eukaryota</taxon>
        <taxon>Metazoa</taxon>
        <taxon>Chordata</taxon>
        <taxon>Craniata</taxon>
        <taxon>Vertebrata</taxon>
        <taxon>Chondrichthyes</taxon>
        <taxon>Holocephali</taxon>
        <taxon>Chimaeriformes</taxon>
        <taxon>Callorhinchidae</taxon>
        <taxon>Callorhinchus</taxon>
    </lineage>
</organism>
<protein>
    <submittedName>
        <fullName evidence="6">Retinoic acid induced 14</fullName>
    </submittedName>
</protein>
<dbReference type="InterPro" id="IPR042420">
    <property type="entry name" value="RAI14/UACA"/>
</dbReference>
<dbReference type="SUPFAM" id="SSF48403">
    <property type="entry name" value="Ankyrin repeat"/>
    <property type="match status" value="1"/>
</dbReference>
<dbReference type="GeneTree" id="ENSGT00940000157400"/>
<gene>
    <name evidence="6" type="primary">rai14</name>
</gene>
<evidence type="ECO:0000256" key="5">
    <source>
        <dbReference type="SAM" id="MobiDB-lite"/>
    </source>
</evidence>
<sequence>MVHRGPESPVEILLRVFFIKTSSRRKSSERGRETVREMKRMFCFLATHEWSKNDDRLLQAVEHGDTDKVSSLLGKKGISPTKLDNEGKSALHLAATKGQLECLGAMLAHGVDVMVPDVSGLNVLHLASKNSHQECVKKILQIILPDSPGSSLTRNEGRRGWRQCLDPAILSRKNSKCPVECADTNGRTAVHHAASGGSVSIVQLLCEQKCPINTKDVEGFTPLIQAAQSNHAEVCRYLIDQGADIDARDKNGRTALMLACEHGSGNAVEILVKRGADLKVVDALGHDALHYYKLSGNADILSFLQAVPKGHSEDTKSAQTPKQLDPSIRFSGDRSETPKKRKAPPPPVSSMQSPLPTDTSTPQTFNPLPASKCEASEVEKVSAQGKEASNEEMRKLQEEKVKLLEMIQNLNQQLLDKKHLEMEENDLKQQVSWNNGEIPIDMKGTEIGTPERGYVEGLDQIKALQSQIASLTVKNNELLDKLQGLEFHHREENLSILPEHEQSRESPETLSYDQNFNSSDSHRSLLDSYKQLTEMYKEAQAEITSLKTALPSRVWDGSLTLEVCERQNSSEGEAKTGCCLLESPHEAVTESLEKSVQTTIEMAENSYCLQHKLEELQDKYEEAMTEVTRLQTQIQQTFLARKRPNSSTNAGEVVDIRQKEMEELKRKLDEVLEDRERAECMVSDLEEKLEEMEKVLARSISEDEFEEFKQSQSSLLDEVNQEKVLLIEKLREAQGEIKKLQERLSHQGLSQEKQNFLEMQKALNRTIDKLNRQVAELTQWYNEAQSELKEVKGKQLQAVSEHINSSYVPKDQHKQAVRLLNDSIGELKDYLSEAEAKLADAERDTAKLQKDLEVQRQSSVCLAEHTQIVASLENIIKAAESKASQAVQELERKEHDLQILQQVTAENSAIIQEEMIPKSEYEKLKASFRAELNRLTVKTGEVLKEQERASAEITQARKECSLSKSEREVAQAQLVLREQELTDLRAKCREMQDNVSELEKRVGSSLKQEEDKEKKINELYKEVTKLKEALNSLSQLSYTSNIPKRQNQQLETLQQQTKNLQHQLTEANQRHQEVVSVYRMHLLYAVQGQMDEDVQKALKQILTMCKTHTLKK</sequence>
<evidence type="ECO:0000313" key="7">
    <source>
        <dbReference type="Proteomes" id="UP000314986"/>
    </source>
</evidence>
<dbReference type="PANTHER" id="PTHR24129">
    <property type="entry name" value="ANKYCORBIN"/>
    <property type="match status" value="1"/>
</dbReference>
<keyword evidence="3" id="KW-0040">ANK repeat</keyword>
<evidence type="ECO:0000256" key="3">
    <source>
        <dbReference type="PROSITE-ProRule" id="PRU00023"/>
    </source>
</evidence>
<evidence type="ECO:0000313" key="6">
    <source>
        <dbReference type="Ensembl" id="ENSCMIP00000016098.1"/>
    </source>
</evidence>
<dbReference type="Pfam" id="PF12796">
    <property type="entry name" value="Ank_2"/>
    <property type="match status" value="2"/>
</dbReference>
<feature type="coiled-coil region" evidence="4">
    <location>
        <begin position="824"/>
        <end position="938"/>
    </location>
</feature>
<feature type="compositionally biased region" description="Polar residues" evidence="5">
    <location>
        <begin position="349"/>
        <end position="366"/>
    </location>
</feature>
<name>A0A4W3HGJ4_CALMI</name>
<feature type="compositionally biased region" description="Polar residues" evidence="5">
    <location>
        <begin position="508"/>
        <end position="517"/>
    </location>
</feature>
<reference evidence="6" key="4">
    <citation type="submission" date="2025-08" db="UniProtKB">
        <authorList>
            <consortium name="Ensembl"/>
        </authorList>
    </citation>
    <scope>IDENTIFICATION</scope>
</reference>
<evidence type="ECO:0000256" key="4">
    <source>
        <dbReference type="SAM" id="Coils"/>
    </source>
</evidence>
<feature type="region of interest" description="Disordered" evidence="5">
    <location>
        <begin position="311"/>
        <end position="369"/>
    </location>
</feature>
<dbReference type="InterPro" id="IPR002110">
    <property type="entry name" value="Ankyrin_rpt"/>
</dbReference>
<dbReference type="SMART" id="SM00248">
    <property type="entry name" value="ANK"/>
    <property type="match status" value="7"/>
</dbReference>
<dbReference type="PANTHER" id="PTHR24129:SF0">
    <property type="entry name" value="ANKYCORBIN"/>
    <property type="match status" value="1"/>
</dbReference>
<feature type="repeat" description="ANK" evidence="3">
    <location>
        <begin position="86"/>
        <end position="118"/>
    </location>
</feature>
<keyword evidence="1" id="KW-0677">Repeat</keyword>
<dbReference type="PROSITE" id="PS50088">
    <property type="entry name" value="ANK_REPEAT"/>
    <property type="match status" value="4"/>
</dbReference>
<accession>A0A4W3HGJ4</accession>
<dbReference type="Pfam" id="PF00023">
    <property type="entry name" value="Ank"/>
    <property type="match status" value="1"/>
</dbReference>
<dbReference type="Ensembl" id="ENSCMIT00000016427.1">
    <property type="protein sequence ID" value="ENSCMIP00000016098.1"/>
    <property type="gene ID" value="ENSCMIG00000007800.1"/>
</dbReference>
<dbReference type="AlphaFoldDB" id="A0A4W3HGJ4"/>
<proteinExistence type="predicted"/>
<feature type="region of interest" description="Disordered" evidence="5">
    <location>
        <begin position="495"/>
        <end position="517"/>
    </location>
</feature>
<feature type="repeat" description="ANK" evidence="3">
    <location>
        <begin position="251"/>
        <end position="283"/>
    </location>
</feature>
<feature type="coiled-coil region" evidence="4">
    <location>
        <begin position="386"/>
        <end position="430"/>
    </location>
</feature>
<dbReference type="InParanoid" id="A0A4W3HGJ4"/>
<dbReference type="InterPro" id="IPR036770">
    <property type="entry name" value="Ankyrin_rpt-contain_sf"/>
</dbReference>
<dbReference type="OMA" id="EEALCEM"/>
<feature type="compositionally biased region" description="Basic and acidic residues" evidence="5">
    <location>
        <begin position="495"/>
        <end position="507"/>
    </location>
</feature>
<feature type="repeat" description="ANK" evidence="3">
    <location>
        <begin position="218"/>
        <end position="250"/>
    </location>
</feature>
<dbReference type="Gene3D" id="1.25.40.20">
    <property type="entry name" value="Ankyrin repeat-containing domain"/>
    <property type="match status" value="2"/>
</dbReference>
<feature type="coiled-coil region" evidence="4">
    <location>
        <begin position="962"/>
        <end position="1070"/>
    </location>
</feature>
<reference evidence="7" key="3">
    <citation type="journal article" date="2014" name="Nature">
        <title>Elephant shark genome provides unique insights into gnathostome evolution.</title>
        <authorList>
            <consortium name="International Elephant Shark Genome Sequencing Consortium"/>
            <person name="Venkatesh B."/>
            <person name="Lee A.P."/>
            <person name="Ravi V."/>
            <person name="Maurya A.K."/>
            <person name="Lian M.M."/>
            <person name="Swann J.B."/>
            <person name="Ohta Y."/>
            <person name="Flajnik M.F."/>
            <person name="Sutoh Y."/>
            <person name="Kasahara M."/>
            <person name="Hoon S."/>
            <person name="Gangu V."/>
            <person name="Roy S.W."/>
            <person name="Irimia M."/>
            <person name="Korzh V."/>
            <person name="Kondrychyn I."/>
            <person name="Lim Z.W."/>
            <person name="Tay B.H."/>
            <person name="Tohari S."/>
            <person name="Kong K.W."/>
            <person name="Ho S."/>
            <person name="Lorente-Galdos B."/>
            <person name="Quilez J."/>
            <person name="Marques-Bonet T."/>
            <person name="Raney B.J."/>
            <person name="Ingham P.W."/>
            <person name="Tay A."/>
            <person name="Hillier L.W."/>
            <person name="Minx P."/>
            <person name="Boehm T."/>
            <person name="Wilson R.K."/>
            <person name="Brenner S."/>
            <person name="Warren W.C."/>
        </authorList>
    </citation>
    <scope>NUCLEOTIDE SEQUENCE [LARGE SCALE GENOMIC DNA]</scope>
</reference>
<feature type="coiled-coil region" evidence="4">
    <location>
        <begin position="522"/>
        <end position="549"/>
    </location>
</feature>
<keyword evidence="2 4" id="KW-0175">Coiled coil</keyword>
<evidence type="ECO:0000256" key="2">
    <source>
        <dbReference type="ARBA" id="ARBA00023054"/>
    </source>
</evidence>
<dbReference type="Proteomes" id="UP000314986">
    <property type="component" value="Unassembled WGS sequence"/>
</dbReference>
<reference evidence="7" key="1">
    <citation type="journal article" date="2006" name="Science">
        <title>Ancient noncoding elements conserved in the human genome.</title>
        <authorList>
            <person name="Venkatesh B."/>
            <person name="Kirkness E.F."/>
            <person name="Loh Y.H."/>
            <person name="Halpern A.L."/>
            <person name="Lee A.P."/>
            <person name="Johnson J."/>
            <person name="Dandona N."/>
            <person name="Viswanathan L.D."/>
            <person name="Tay A."/>
            <person name="Venter J.C."/>
            <person name="Strausberg R.L."/>
            <person name="Brenner S."/>
        </authorList>
    </citation>
    <scope>NUCLEOTIDE SEQUENCE [LARGE SCALE GENOMIC DNA]</scope>
</reference>
<feature type="coiled-coil region" evidence="4">
    <location>
        <begin position="606"/>
        <end position="787"/>
    </location>
</feature>
<dbReference type="PRINTS" id="PR01415">
    <property type="entry name" value="ANKYRIN"/>
</dbReference>